<dbReference type="PANTHER" id="PTHR34379:SF19">
    <property type="entry name" value="OS10G0485900 PROTEIN"/>
    <property type="match status" value="1"/>
</dbReference>
<keyword evidence="2" id="KW-0472">Membrane</keyword>
<comment type="caution">
    <text evidence="3">The sequence shown here is derived from an EMBL/GenBank/DDBJ whole genome shotgun (WGS) entry which is preliminary data.</text>
</comment>
<dbReference type="EMBL" id="JBBWWQ010000011">
    <property type="protein sequence ID" value="KAK8935538.1"/>
    <property type="molecule type" value="Genomic_DNA"/>
</dbReference>
<organism evidence="3 4">
    <name type="scientific">Platanthera zijinensis</name>
    <dbReference type="NCBI Taxonomy" id="2320716"/>
    <lineage>
        <taxon>Eukaryota</taxon>
        <taxon>Viridiplantae</taxon>
        <taxon>Streptophyta</taxon>
        <taxon>Embryophyta</taxon>
        <taxon>Tracheophyta</taxon>
        <taxon>Spermatophyta</taxon>
        <taxon>Magnoliopsida</taxon>
        <taxon>Liliopsida</taxon>
        <taxon>Asparagales</taxon>
        <taxon>Orchidaceae</taxon>
        <taxon>Orchidoideae</taxon>
        <taxon>Orchideae</taxon>
        <taxon>Orchidinae</taxon>
        <taxon>Platanthera</taxon>
    </lineage>
</organism>
<dbReference type="PANTHER" id="PTHR34379">
    <property type="entry name" value="OS07G0553800 PROTEIN"/>
    <property type="match status" value="1"/>
</dbReference>
<reference evidence="3 4" key="1">
    <citation type="journal article" date="2022" name="Nat. Plants">
        <title>Genomes of leafy and leafless Platanthera orchids illuminate the evolution of mycoheterotrophy.</title>
        <authorList>
            <person name="Li M.H."/>
            <person name="Liu K.W."/>
            <person name="Li Z."/>
            <person name="Lu H.C."/>
            <person name="Ye Q.L."/>
            <person name="Zhang D."/>
            <person name="Wang J.Y."/>
            <person name="Li Y.F."/>
            <person name="Zhong Z.M."/>
            <person name="Liu X."/>
            <person name="Yu X."/>
            <person name="Liu D.K."/>
            <person name="Tu X.D."/>
            <person name="Liu B."/>
            <person name="Hao Y."/>
            <person name="Liao X.Y."/>
            <person name="Jiang Y.T."/>
            <person name="Sun W.H."/>
            <person name="Chen J."/>
            <person name="Chen Y.Q."/>
            <person name="Ai Y."/>
            <person name="Zhai J.W."/>
            <person name="Wu S.S."/>
            <person name="Zhou Z."/>
            <person name="Hsiao Y.Y."/>
            <person name="Wu W.L."/>
            <person name="Chen Y.Y."/>
            <person name="Lin Y.F."/>
            <person name="Hsu J.L."/>
            <person name="Li C.Y."/>
            <person name="Wang Z.W."/>
            <person name="Zhao X."/>
            <person name="Zhong W.Y."/>
            <person name="Ma X.K."/>
            <person name="Ma L."/>
            <person name="Huang J."/>
            <person name="Chen G.Z."/>
            <person name="Huang M.Z."/>
            <person name="Huang L."/>
            <person name="Peng D.H."/>
            <person name="Luo Y.B."/>
            <person name="Zou S.Q."/>
            <person name="Chen S.P."/>
            <person name="Lan S."/>
            <person name="Tsai W.C."/>
            <person name="Van de Peer Y."/>
            <person name="Liu Z.J."/>
        </authorList>
    </citation>
    <scope>NUCLEOTIDE SEQUENCE [LARGE SCALE GENOMIC DNA]</scope>
    <source>
        <strain evidence="3">Lor287</strain>
    </source>
</reference>
<feature type="region of interest" description="Disordered" evidence="1">
    <location>
        <begin position="142"/>
        <end position="161"/>
    </location>
</feature>
<evidence type="ECO:0000313" key="4">
    <source>
        <dbReference type="Proteomes" id="UP001418222"/>
    </source>
</evidence>
<keyword evidence="2" id="KW-1133">Transmembrane helix</keyword>
<accession>A0AAP0G3I1</accession>
<dbReference type="InterPro" id="IPR040411">
    <property type="entry name" value="At5g23160-like"/>
</dbReference>
<evidence type="ECO:0000256" key="1">
    <source>
        <dbReference type="SAM" id="MobiDB-lite"/>
    </source>
</evidence>
<proteinExistence type="predicted"/>
<evidence type="ECO:0000313" key="3">
    <source>
        <dbReference type="EMBL" id="KAK8935538.1"/>
    </source>
</evidence>
<dbReference type="AlphaFoldDB" id="A0AAP0G3I1"/>
<name>A0AAP0G3I1_9ASPA</name>
<sequence length="246" mass="27272">MKPADDHRNGRRWRRRYFLICGAGPSIHDHEFDPSPLASPNETFPTTSFCSRLRCRSKTVPVEEITDAGRNDVGSPEIATERNRSSRFLQKLFKKKRCKVSTKLPPEKTQSKHQQPSICHVSTQNFWAQPPASLKRLREPVQTGIGSSQRSSPNAPPAARPMIAPANRKLDSAYVVLLVTGALATLLFFGRVSAVLCTCFCLSLLPRSLPSPVPTPPVMGAAEVVDVSSPEYKKKVVLMGLLERNR</sequence>
<gene>
    <name evidence="3" type="ORF">KSP39_PZI012987</name>
</gene>
<dbReference type="Proteomes" id="UP001418222">
    <property type="component" value="Unassembled WGS sequence"/>
</dbReference>
<keyword evidence="4" id="KW-1185">Reference proteome</keyword>
<evidence type="ECO:0000256" key="2">
    <source>
        <dbReference type="SAM" id="Phobius"/>
    </source>
</evidence>
<protein>
    <submittedName>
        <fullName evidence="3">Uncharacterized protein</fullName>
    </submittedName>
</protein>
<keyword evidence="2" id="KW-0812">Transmembrane</keyword>
<feature type="transmembrane region" description="Helical" evidence="2">
    <location>
        <begin position="172"/>
        <end position="205"/>
    </location>
</feature>